<keyword evidence="3" id="KW-0804">Transcription</keyword>
<evidence type="ECO:0000259" key="5">
    <source>
        <dbReference type="PROSITE" id="PS50043"/>
    </source>
</evidence>
<dbReference type="STRING" id="645517.A6F65_01998"/>
<dbReference type="CDD" id="cd06170">
    <property type="entry name" value="LuxR_C_like"/>
    <property type="match status" value="1"/>
</dbReference>
<dbReference type="PANTHER" id="PTHR44688">
    <property type="entry name" value="DNA-BINDING TRANSCRIPTIONAL ACTIVATOR DEVR_DOSR"/>
    <property type="match status" value="1"/>
</dbReference>
<dbReference type="KEGG" id="anh:A6F65_01998"/>
<keyword evidence="7" id="KW-1185">Reference proteome</keyword>
<evidence type="ECO:0000256" key="1">
    <source>
        <dbReference type="ARBA" id="ARBA00023015"/>
    </source>
</evidence>
<evidence type="ECO:0000313" key="7">
    <source>
        <dbReference type="Proteomes" id="UP000092698"/>
    </source>
</evidence>
<keyword evidence="2" id="KW-0238">DNA-binding</keyword>
<dbReference type="PRINTS" id="PR00038">
    <property type="entry name" value="HTHLUXR"/>
</dbReference>
<evidence type="ECO:0000313" key="6">
    <source>
        <dbReference type="EMBL" id="ANU08288.1"/>
    </source>
</evidence>
<feature type="transmembrane region" description="Helical" evidence="4">
    <location>
        <begin position="35"/>
        <end position="56"/>
    </location>
</feature>
<dbReference type="PANTHER" id="PTHR44688:SF16">
    <property type="entry name" value="DNA-BINDING TRANSCRIPTIONAL ACTIVATOR DEVR_DOSR"/>
    <property type="match status" value="1"/>
</dbReference>
<keyword evidence="4" id="KW-0472">Membrane</keyword>
<dbReference type="InterPro" id="IPR016032">
    <property type="entry name" value="Sig_transdc_resp-reg_C-effctor"/>
</dbReference>
<reference evidence="6 7" key="1">
    <citation type="submission" date="2016-07" db="EMBL/GenBank/DDBJ databases">
        <title>Complete genome sequence of Altererythrobacter namhicola JCM 16345T, containing esterase-encoding genes.</title>
        <authorList>
            <person name="Cheng H."/>
            <person name="Wu Y.-H."/>
            <person name="Jian S.-L."/>
            <person name="Huo Y.-Y."/>
            <person name="Wang C.-S."/>
            <person name="Xu X.-W."/>
        </authorList>
    </citation>
    <scope>NUCLEOTIDE SEQUENCE [LARGE SCALE GENOMIC DNA]</scope>
    <source>
        <strain evidence="6 7">JCM 16345</strain>
    </source>
</reference>
<organism evidence="6 7">
    <name type="scientific">Paraurantiacibacter namhicola</name>
    <dbReference type="NCBI Taxonomy" id="645517"/>
    <lineage>
        <taxon>Bacteria</taxon>
        <taxon>Pseudomonadati</taxon>
        <taxon>Pseudomonadota</taxon>
        <taxon>Alphaproteobacteria</taxon>
        <taxon>Sphingomonadales</taxon>
        <taxon>Erythrobacteraceae</taxon>
        <taxon>Paraurantiacibacter</taxon>
    </lineage>
</organism>
<dbReference type="SMART" id="SM00421">
    <property type="entry name" value="HTH_LUXR"/>
    <property type="match status" value="1"/>
</dbReference>
<dbReference type="Pfam" id="PF00196">
    <property type="entry name" value="GerE"/>
    <property type="match status" value="1"/>
</dbReference>
<dbReference type="AlphaFoldDB" id="A0A1C7DA11"/>
<evidence type="ECO:0000256" key="3">
    <source>
        <dbReference type="ARBA" id="ARBA00023163"/>
    </source>
</evidence>
<dbReference type="GO" id="GO:0006355">
    <property type="term" value="P:regulation of DNA-templated transcription"/>
    <property type="evidence" value="ECO:0007669"/>
    <property type="project" value="InterPro"/>
</dbReference>
<dbReference type="GO" id="GO:0003677">
    <property type="term" value="F:DNA binding"/>
    <property type="evidence" value="ECO:0007669"/>
    <property type="project" value="UniProtKB-KW"/>
</dbReference>
<accession>A0A1C7DA11</accession>
<feature type="transmembrane region" description="Helical" evidence="4">
    <location>
        <begin position="5"/>
        <end position="23"/>
    </location>
</feature>
<dbReference type="PROSITE" id="PS00622">
    <property type="entry name" value="HTH_LUXR_1"/>
    <property type="match status" value="1"/>
</dbReference>
<protein>
    <submittedName>
        <fullName evidence="6">CsgBAC operon transcriptional regulatory protein</fullName>
    </submittedName>
</protein>
<dbReference type="Gene3D" id="1.10.10.10">
    <property type="entry name" value="Winged helix-like DNA-binding domain superfamily/Winged helix DNA-binding domain"/>
    <property type="match status" value="1"/>
</dbReference>
<keyword evidence="4" id="KW-1133">Transmembrane helix</keyword>
<name>A0A1C7DA11_9SPHN</name>
<proteinExistence type="predicted"/>
<dbReference type="InterPro" id="IPR000792">
    <property type="entry name" value="Tscrpt_reg_LuxR_C"/>
</dbReference>
<dbReference type="Proteomes" id="UP000092698">
    <property type="component" value="Chromosome"/>
</dbReference>
<dbReference type="SUPFAM" id="SSF46894">
    <property type="entry name" value="C-terminal effector domain of the bipartite response regulators"/>
    <property type="match status" value="1"/>
</dbReference>
<dbReference type="RefSeq" id="WP_067788268.1">
    <property type="nucleotide sequence ID" value="NZ_CP016545.1"/>
</dbReference>
<keyword evidence="1" id="KW-0805">Transcription regulation</keyword>
<gene>
    <name evidence="6" type="primary">csgD</name>
    <name evidence="6" type="ORF">A6F65_01998</name>
</gene>
<evidence type="ECO:0000256" key="2">
    <source>
        <dbReference type="ARBA" id="ARBA00023125"/>
    </source>
</evidence>
<dbReference type="InterPro" id="IPR036388">
    <property type="entry name" value="WH-like_DNA-bd_sf"/>
</dbReference>
<keyword evidence="4" id="KW-0812">Transmembrane</keyword>
<sequence length="137" mass="14875">MRGTALIYGLAAGIIVMVLQFLHYLDFVRSLPTQVYIIAIAVLFGALGIFAGYRLTPRPPAADFRRNEKAAASLGLTAREIDVLDRLATGASNKEIARKLGVSPHTVKTHIAHVYDKLGVHGRGKAVDMARRLSLLP</sequence>
<feature type="domain" description="HTH luxR-type" evidence="5">
    <location>
        <begin position="69"/>
        <end position="134"/>
    </location>
</feature>
<evidence type="ECO:0000256" key="4">
    <source>
        <dbReference type="SAM" id="Phobius"/>
    </source>
</evidence>
<dbReference type="OrthoDB" id="9814495at2"/>
<dbReference type="EMBL" id="CP016545">
    <property type="protein sequence ID" value="ANU08288.1"/>
    <property type="molecule type" value="Genomic_DNA"/>
</dbReference>
<dbReference type="PROSITE" id="PS50043">
    <property type="entry name" value="HTH_LUXR_2"/>
    <property type="match status" value="1"/>
</dbReference>